<protein>
    <submittedName>
        <fullName evidence="7">Sporulation integral membrane protein YtvI</fullName>
    </submittedName>
</protein>
<sequence length="397" mass="44958">MFIHSGFFLILFYKTSNGKLVGCCYTINIKERGSCMGEIVWSFIKRHYKTIIDIVLLIAVIWLSLKFANWIFGVATPIVFGAIIYMLIKPMVKLLVAIKIKRGAAIAISLVFYLILALAVIFFGGMIAVNQVHNLITKMPHYIDALKSNFGGEFHHLQRQYFDLPYGIPEKVNEKIGSIGQKFMVYFSKFLWALVGTVNTSIVFIGNLLLGIILAYFLGKDAEKVRAKFNDKAPSWMKEGWDFLRVNVISGITKYITAQLKLMTITFVIIFVSLLIFHVNNAFIISILSAVFDILPLLGVATIFVPWIIYLFIVGNTALAIKLLIVYGIVFLVRQLLEPKIVGESLGVSAFLMLSLMVIFLGLFGFWGMLLTPILTILLKELYSQGYFKRWIRTNNE</sequence>
<evidence type="ECO:0000256" key="6">
    <source>
        <dbReference type="SAM" id="Phobius"/>
    </source>
</evidence>
<comment type="subcellular location">
    <subcellularLocation>
        <location evidence="1">Membrane</location>
        <topology evidence="1">Multi-pass membrane protein</topology>
    </subcellularLocation>
</comment>
<keyword evidence="8" id="KW-1185">Reference proteome</keyword>
<dbReference type="PANTHER" id="PTHR21716:SF68">
    <property type="entry name" value="TRANSPORT PROTEIN YTVI-RELATED"/>
    <property type="match status" value="1"/>
</dbReference>
<evidence type="ECO:0000313" key="8">
    <source>
        <dbReference type="Proteomes" id="UP000233440"/>
    </source>
</evidence>
<dbReference type="EMBL" id="PIQO01000001">
    <property type="protein sequence ID" value="PKR86828.1"/>
    <property type="molecule type" value="Genomic_DNA"/>
</dbReference>
<evidence type="ECO:0000256" key="5">
    <source>
        <dbReference type="ARBA" id="ARBA00023136"/>
    </source>
</evidence>
<feature type="transmembrane region" description="Helical" evidence="6">
    <location>
        <begin position="319"/>
        <end position="337"/>
    </location>
</feature>
<dbReference type="NCBIfam" id="TIGR02872">
    <property type="entry name" value="spore_ytvI"/>
    <property type="match status" value="1"/>
</dbReference>
<feature type="transmembrane region" description="Helical" evidence="6">
    <location>
        <begin position="349"/>
        <end position="379"/>
    </location>
</feature>
<comment type="similarity">
    <text evidence="2">Belongs to the autoinducer-2 exporter (AI-2E) (TC 2.A.86) family.</text>
</comment>
<dbReference type="InterPro" id="IPR002549">
    <property type="entry name" value="AI-2E-like"/>
</dbReference>
<feature type="transmembrane region" description="Helical" evidence="6">
    <location>
        <begin position="190"/>
        <end position="218"/>
    </location>
</feature>
<keyword evidence="5 6" id="KW-0472">Membrane</keyword>
<dbReference type="Proteomes" id="UP000233440">
    <property type="component" value="Unassembled WGS sequence"/>
</dbReference>
<evidence type="ECO:0000313" key="7">
    <source>
        <dbReference type="EMBL" id="PKR86828.1"/>
    </source>
</evidence>
<evidence type="ECO:0000256" key="3">
    <source>
        <dbReference type="ARBA" id="ARBA00022692"/>
    </source>
</evidence>
<feature type="transmembrane region" description="Helical" evidence="6">
    <location>
        <begin position="104"/>
        <end position="129"/>
    </location>
</feature>
<feature type="transmembrane region" description="Helical" evidence="6">
    <location>
        <begin position="48"/>
        <end position="65"/>
    </location>
</feature>
<accession>A0A2N3LQC8</accession>
<feature type="transmembrane region" description="Helical" evidence="6">
    <location>
        <begin position="71"/>
        <end position="92"/>
    </location>
</feature>
<evidence type="ECO:0000256" key="4">
    <source>
        <dbReference type="ARBA" id="ARBA00022989"/>
    </source>
</evidence>
<name>A0A2N3LQC8_9BACI</name>
<keyword evidence="3 6" id="KW-0812">Transmembrane</keyword>
<proteinExistence type="inferred from homology"/>
<dbReference type="PANTHER" id="PTHR21716">
    <property type="entry name" value="TRANSMEMBRANE PROTEIN"/>
    <property type="match status" value="1"/>
</dbReference>
<comment type="caution">
    <text evidence="7">The sequence shown here is derived from an EMBL/GenBank/DDBJ whole genome shotgun (WGS) entry which is preliminary data.</text>
</comment>
<dbReference type="AlphaFoldDB" id="A0A2N3LQC8"/>
<feature type="transmembrane region" description="Helical" evidence="6">
    <location>
        <begin position="262"/>
        <end position="288"/>
    </location>
</feature>
<dbReference type="GO" id="GO:0016020">
    <property type="term" value="C:membrane"/>
    <property type="evidence" value="ECO:0007669"/>
    <property type="project" value="UniProtKB-SubCell"/>
</dbReference>
<evidence type="ECO:0000256" key="1">
    <source>
        <dbReference type="ARBA" id="ARBA00004141"/>
    </source>
</evidence>
<keyword evidence="4 6" id="KW-1133">Transmembrane helix</keyword>
<gene>
    <name evidence="7" type="primary">ytvI</name>
    <name evidence="7" type="ORF">CWO92_01880</name>
</gene>
<organism evidence="7 8">
    <name type="scientific">Heyndrickxia camelliae</name>
    <dbReference type="NCBI Taxonomy" id="1707093"/>
    <lineage>
        <taxon>Bacteria</taxon>
        <taxon>Bacillati</taxon>
        <taxon>Bacillota</taxon>
        <taxon>Bacilli</taxon>
        <taxon>Bacillales</taxon>
        <taxon>Bacillaceae</taxon>
        <taxon>Heyndrickxia</taxon>
    </lineage>
</organism>
<dbReference type="OrthoDB" id="9774361at2"/>
<evidence type="ECO:0000256" key="2">
    <source>
        <dbReference type="ARBA" id="ARBA00009773"/>
    </source>
</evidence>
<dbReference type="InterPro" id="IPR014227">
    <property type="entry name" value="YtvI-like"/>
</dbReference>
<reference evidence="7 8" key="1">
    <citation type="submission" date="2017-11" db="EMBL/GenBank/DDBJ databases">
        <title>Bacillus camelliae sp. nov., isolated from pu'er tea.</title>
        <authorList>
            <person name="Niu L."/>
        </authorList>
    </citation>
    <scope>NUCLEOTIDE SEQUENCE [LARGE SCALE GENOMIC DNA]</scope>
    <source>
        <strain evidence="7 8">7578-1</strain>
    </source>
</reference>
<dbReference type="GO" id="GO:0055085">
    <property type="term" value="P:transmembrane transport"/>
    <property type="evidence" value="ECO:0007669"/>
    <property type="project" value="TreeGrafter"/>
</dbReference>
<dbReference type="Pfam" id="PF01594">
    <property type="entry name" value="AI-2E_transport"/>
    <property type="match status" value="1"/>
</dbReference>